<evidence type="ECO:0000313" key="2">
    <source>
        <dbReference type="EMBL" id="OTZ33802.1"/>
    </source>
</evidence>
<sequence length="67" mass="8039">MSWDLSLINETSNPKAFLRLYVHDKIKTYKNEGLRLTQSWKLLNSELVEHDQEPLHMSTFKNTWYAK</sequence>
<proteinExistence type="predicted"/>
<dbReference type="Proteomes" id="UP000195217">
    <property type="component" value="Unassembled WGS sequence"/>
</dbReference>
<gene>
    <name evidence="4" type="ORF">BK761_03565</name>
    <name evidence="3" type="ORF">BK761_11400</name>
    <name evidence="2" type="ORF">BK761_12595</name>
    <name evidence="1" type="ORF">BK761_29295</name>
</gene>
<dbReference type="EMBL" id="NFEA01000049">
    <property type="protein sequence ID" value="OTZ29031.1"/>
    <property type="molecule type" value="Genomic_DNA"/>
</dbReference>
<name>A0A9X6IZ85_BACUD</name>
<accession>A0A9X6IZ85</accession>
<reference evidence="4 5" key="1">
    <citation type="submission" date="2016-10" db="EMBL/GenBank/DDBJ databases">
        <title>Comparative genomics of Bacillus thuringiensis reveals a path to pathogens against multiple invertebrate hosts.</title>
        <authorList>
            <person name="Zheng J."/>
            <person name="Gao Q."/>
            <person name="Liu H."/>
            <person name="Peng D."/>
            <person name="Ruan L."/>
            <person name="Sun M."/>
        </authorList>
    </citation>
    <scope>NUCLEOTIDE SEQUENCE [LARGE SCALE GENOMIC DNA]</scope>
    <source>
        <strain evidence="4">BGSC 4M3</strain>
    </source>
</reference>
<evidence type="ECO:0000313" key="1">
    <source>
        <dbReference type="EMBL" id="OTZ29031.1"/>
    </source>
</evidence>
<comment type="caution">
    <text evidence="4">The sequence shown here is derived from an EMBL/GenBank/DDBJ whole genome shotgun (WGS) entry which is preliminary data.</text>
</comment>
<dbReference type="EMBL" id="NFEA01000015">
    <property type="protein sequence ID" value="OTZ37277.1"/>
    <property type="molecule type" value="Genomic_DNA"/>
</dbReference>
<evidence type="ECO:0000313" key="5">
    <source>
        <dbReference type="Proteomes" id="UP000195217"/>
    </source>
</evidence>
<evidence type="ECO:0000313" key="3">
    <source>
        <dbReference type="EMBL" id="OTZ34072.1"/>
    </source>
</evidence>
<dbReference type="AlphaFoldDB" id="A0A9X6IZ85"/>
<dbReference type="EMBL" id="NFEA01000033">
    <property type="protein sequence ID" value="OTZ33802.1"/>
    <property type="molecule type" value="Genomic_DNA"/>
</dbReference>
<organism evidence="4 5">
    <name type="scientific">Bacillus thuringiensis subsp. darmstadiensis</name>
    <dbReference type="NCBI Taxonomy" id="132264"/>
    <lineage>
        <taxon>Bacteria</taxon>
        <taxon>Bacillati</taxon>
        <taxon>Bacillota</taxon>
        <taxon>Bacilli</taxon>
        <taxon>Bacillales</taxon>
        <taxon>Bacillaceae</taxon>
        <taxon>Bacillus</taxon>
        <taxon>Bacillus cereus group</taxon>
    </lineage>
</organism>
<dbReference type="RefSeq" id="WP_000118260.1">
    <property type="nucleotide sequence ID" value="NZ_NFEA01000015.1"/>
</dbReference>
<dbReference type="EMBL" id="NFEA01000029">
    <property type="protein sequence ID" value="OTZ34072.1"/>
    <property type="molecule type" value="Genomic_DNA"/>
</dbReference>
<protein>
    <submittedName>
        <fullName evidence="4">Uncharacterized protein</fullName>
    </submittedName>
</protein>
<evidence type="ECO:0000313" key="4">
    <source>
        <dbReference type="EMBL" id="OTZ37277.1"/>
    </source>
</evidence>